<evidence type="ECO:0000256" key="5">
    <source>
        <dbReference type="ARBA" id="ARBA00036066"/>
    </source>
</evidence>
<protein>
    <recommendedName>
        <fullName evidence="8">L-2-hydroxyglutarate dehydrogenase, mitochondrial</fullName>
        <ecNumber evidence="7">1.1.99.2</ecNumber>
    </recommendedName>
</protein>
<dbReference type="Gene3D" id="3.50.50.60">
    <property type="entry name" value="FAD/NAD(P)-binding domain"/>
    <property type="match status" value="1"/>
</dbReference>
<dbReference type="STRING" id="420778.A0A1S8B4A1"/>
<dbReference type="EMBL" id="MSZU01000114">
    <property type="protein sequence ID" value="OMP82254.1"/>
    <property type="molecule type" value="Genomic_DNA"/>
</dbReference>
<proteinExistence type="inferred from homology"/>
<dbReference type="InterPro" id="IPR006076">
    <property type="entry name" value="FAD-dep_OxRdtase"/>
</dbReference>
<comment type="caution">
    <text evidence="12">The sequence shown here is derived from an EMBL/GenBank/DDBJ whole genome shotgun (WGS) entry which is preliminary data.</text>
</comment>
<dbReference type="EC" id="1.1.99.2" evidence="7"/>
<name>A0A1S8B4A1_9PEZI</name>
<comment type="catalytic activity">
    <reaction evidence="5">
        <text>(S)-2-hydroxyglutarate + A = 2-oxoglutarate + AH2</text>
        <dbReference type="Rhea" id="RHEA:21252"/>
        <dbReference type="ChEBI" id="CHEBI:13193"/>
        <dbReference type="ChEBI" id="CHEBI:16782"/>
        <dbReference type="ChEBI" id="CHEBI:16810"/>
        <dbReference type="ChEBI" id="CHEBI:17499"/>
        <dbReference type="EC" id="1.1.99.2"/>
    </reaction>
</comment>
<evidence type="ECO:0000256" key="9">
    <source>
        <dbReference type="SAM" id="MobiDB-lite"/>
    </source>
</evidence>
<dbReference type="Proteomes" id="UP000190776">
    <property type="component" value="Unassembled WGS sequence"/>
</dbReference>
<evidence type="ECO:0000313" key="12">
    <source>
        <dbReference type="EMBL" id="OMP82254.1"/>
    </source>
</evidence>
<gene>
    <name evidence="12" type="ORF">BK809_0006564</name>
</gene>
<evidence type="ECO:0000259" key="10">
    <source>
        <dbReference type="Pfam" id="PF01266"/>
    </source>
</evidence>
<evidence type="ECO:0000256" key="1">
    <source>
        <dbReference type="ARBA" id="ARBA00001974"/>
    </source>
</evidence>
<dbReference type="Pfam" id="PF01266">
    <property type="entry name" value="DAO"/>
    <property type="match status" value="1"/>
</dbReference>
<dbReference type="SUPFAM" id="SSF56436">
    <property type="entry name" value="C-type lectin-like"/>
    <property type="match status" value="1"/>
</dbReference>
<dbReference type="InterPro" id="IPR036188">
    <property type="entry name" value="FAD/NAD-bd_sf"/>
</dbReference>
<keyword evidence="2" id="KW-0285">Flavoprotein</keyword>
<sequence>MSSQYEPSDAAEPVQPWSVALLSQRDLALAVPINYVTQPAVSLTEACFAKRQYGDDAARRCLSNLLDVGFKRFVVDLYWDAGRGLWSLCPVQIPESASNDDDSTIGIISSTADASLSSVAMSTGSLQARQATALSGSALRSTSQSVSSTRSVSTSSARASPTGQVQGSDVFQASSYTCSASLNVSTISSLIADYLDGTADTIRASVIYLIFNVHAAASNSTTTVPTASQLPTANTTLSNVLSADLASYLYTPTRLREDRVNLNDTWFGYDVASDQALTPALRYLDIDRDAYGTMSTVDGWPGEGLLEFGPDHFRLLTAFGRIDPQMADYDAQADDAILFPEGTFQSIRDVALSDSGNVTNGCFLDQNVEYLTGSTNSSWAMSPNFPAQGSTPARYYTSSPSISNITACGISPLLNQSLSETADVSYEPYQAIVYSSIWSWADNEPRNVTNNVDNAVYLRCATMRLSTHGRWVLTDCTERHHAACRVNGDAPFQWRISDPADSYTDSDSICPEDTAFDAPRTALENSYLFAALQARARENPDDFDGDATVWVNFNSLQVTDCWVVGVGENCPYDLTSKQDENRLVIVPTVAAVIVFVCAALSYSRRAFSTSTPLHADFTHAVIGGGAVGLAIARRLQQKDGVSTVLIERHGSVGTETSSRNSEVIHAGLYYGPDTLKTKLCVKGKEMMYDLCKRMAIPHNNCGKWVVAQNDGQMKQIEKTHEHCQAIGVPTHFLSKDDAKRQEPDVQAKAGILVSPTTGIVDSHSLMQFLEGDFEDVGGICAFASPVTRITPLSSGGNSAPGSAGWEITTKTPEGEESSITAEVLINSAGLNAIALSNSILPPERHLTPAYCKGSYFSYSASHPRPKVLVYPAPRPGLGGLGTHLTLDMGGRIRFGPDVEWVDDPTDLKVSDKNLVAALEDIRLYLPGIDKDAIGLDYAGMRPKLGRAGVSQIGGKGGFQDFYIKKEEGFEGFVNLLGIESPGLTSCLAIGDEVFEILYRR</sequence>
<dbReference type="InterPro" id="IPR016187">
    <property type="entry name" value="CTDL_fold"/>
</dbReference>
<dbReference type="Gene3D" id="3.30.9.10">
    <property type="entry name" value="D-Amino Acid Oxidase, subunit A, domain 2"/>
    <property type="match status" value="1"/>
</dbReference>
<evidence type="ECO:0000256" key="4">
    <source>
        <dbReference type="ARBA" id="ARBA00023002"/>
    </source>
</evidence>
<organism evidence="12 13">
    <name type="scientific">Diplodia seriata</name>
    <dbReference type="NCBI Taxonomy" id="420778"/>
    <lineage>
        <taxon>Eukaryota</taxon>
        <taxon>Fungi</taxon>
        <taxon>Dikarya</taxon>
        <taxon>Ascomycota</taxon>
        <taxon>Pezizomycotina</taxon>
        <taxon>Dothideomycetes</taxon>
        <taxon>Dothideomycetes incertae sedis</taxon>
        <taxon>Botryosphaeriales</taxon>
        <taxon>Botryosphaeriaceae</taxon>
        <taxon>Diplodia</taxon>
    </lineage>
</organism>
<feature type="region of interest" description="Disordered" evidence="9">
    <location>
        <begin position="145"/>
        <end position="165"/>
    </location>
</feature>
<evidence type="ECO:0000256" key="2">
    <source>
        <dbReference type="ARBA" id="ARBA00022630"/>
    </source>
</evidence>
<evidence type="ECO:0000256" key="3">
    <source>
        <dbReference type="ARBA" id="ARBA00022827"/>
    </source>
</evidence>
<comment type="similarity">
    <text evidence="6">Belongs to the L2HGDH family.</text>
</comment>
<accession>A0A1S8B4A1</accession>
<dbReference type="OrthoDB" id="5573651at2759"/>
<dbReference type="AlphaFoldDB" id="A0A1S8B4A1"/>
<feature type="compositionally biased region" description="Low complexity" evidence="9">
    <location>
        <begin position="145"/>
        <end position="160"/>
    </location>
</feature>
<dbReference type="PANTHER" id="PTHR43104:SF4">
    <property type="entry name" value="L-2-HYDROXYGLUTARATE DEHYDROGENASE, MITOCHONDRIAL"/>
    <property type="match status" value="1"/>
</dbReference>
<dbReference type="InterPro" id="IPR057530">
    <property type="entry name" value="TIM-barrel_MTC6"/>
</dbReference>
<evidence type="ECO:0000259" key="11">
    <source>
        <dbReference type="Pfam" id="PF25506"/>
    </source>
</evidence>
<comment type="cofactor">
    <cofactor evidence="1">
        <name>FAD</name>
        <dbReference type="ChEBI" id="CHEBI:57692"/>
    </cofactor>
</comment>
<evidence type="ECO:0000256" key="6">
    <source>
        <dbReference type="ARBA" id="ARBA00037941"/>
    </source>
</evidence>
<evidence type="ECO:0000313" key="13">
    <source>
        <dbReference type="Proteomes" id="UP000190776"/>
    </source>
</evidence>
<keyword evidence="4" id="KW-0560">Oxidoreductase</keyword>
<dbReference type="Pfam" id="PF25506">
    <property type="entry name" value="TIM-barrel_MTC6"/>
    <property type="match status" value="1"/>
</dbReference>
<evidence type="ECO:0000256" key="8">
    <source>
        <dbReference type="ARBA" id="ARBA00041137"/>
    </source>
</evidence>
<dbReference type="PANTHER" id="PTHR43104">
    <property type="entry name" value="L-2-HYDROXYGLUTARATE DEHYDROGENASE, MITOCHONDRIAL"/>
    <property type="match status" value="1"/>
</dbReference>
<feature type="domain" description="MTC6 partial TIM-barrel" evidence="11">
    <location>
        <begin position="19"/>
        <end position="423"/>
    </location>
</feature>
<evidence type="ECO:0000256" key="7">
    <source>
        <dbReference type="ARBA" id="ARBA00038878"/>
    </source>
</evidence>
<keyword evidence="3" id="KW-0274">FAD</keyword>
<reference evidence="12 13" key="1">
    <citation type="submission" date="2017-01" db="EMBL/GenBank/DDBJ databases">
        <title>Draft genome sequence of Diplodia seriata F98.1, a fungal species involved in grapevine trunk diseases.</title>
        <authorList>
            <person name="Robert-Siegwald G."/>
            <person name="Vallet J."/>
            <person name="Abou-Mansour E."/>
            <person name="Xu J."/>
            <person name="Rey P."/>
            <person name="Bertsch C."/>
            <person name="Rego C."/>
            <person name="Larignon P."/>
            <person name="Fontaine F."/>
            <person name="Lebrun M.-H."/>
        </authorList>
    </citation>
    <scope>NUCLEOTIDE SEQUENCE [LARGE SCALE GENOMIC DNA]</scope>
    <source>
        <strain evidence="12 13">F98.1</strain>
    </source>
</reference>
<dbReference type="SUPFAM" id="SSF51905">
    <property type="entry name" value="FAD/NAD(P)-binding domain"/>
    <property type="match status" value="1"/>
</dbReference>
<dbReference type="GO" id="GO:0047545">
    <property type="term" value="F:(S)-2-hydroxyglutarate dehydrogenase activity"/>
    <property type="evidence" value="ECO:0007669"/>
    <property type="project" value="UniProtKB-EC"/>
</dbReference>
<feature type="domain" description="FAD dependent oxidoreductase" evidence="10">
    <location>
        <begin position="620"/>
        <end position="994"/>
    </location>
</feature>